<organism evidence="1 2">
    <name type="scientific">Micromonospora lupini str. Lupac 08</name>
    <dbReference type="NCBI Taxonomy" id="1150864"/>
    <lineage>
        <taxon>Bacteria</taxon>
        <taxon>Bacillati</taxon>
        <taxon>Actinomycetota</taxon>
        <taxon>Actinomycetes</taxon>
        <taxon>Micromonosporales</taxon>
        <taxon>Micromonosporaceae</taxon>
        <taxon>Micromonospora</taxon>
    </lineage>
</organism>
<protein>
    <submittedName>
        <fullName evidence="1">Uncharacterized protein</fullName>
    </submittedName>
</protein>
<dbReference type="EMBL" id="CAIE01000017">
    <property type="protein sequence ID" value="CCH17135.1"/>
    <property type="molecule type" value="Genomic_DNA"/>
</dbReference>
<dbReference type="Proteomes" id="UP000003448">
    <property type="component" value="Unassembled WGS sequence"/>
</dbReference>
<gene>
    <name evidence="1" type="ORF">MILUP08_42055</name>
</gene>
<evidence type="ECO:0000313" key="2">
    <source>
        <dbReference type="Proteomes" id="UP000003448"/>
    </source>
</evidence>
<comment type="caution">
    <text evidence="1">The sequence shown here is derived from an EMBL/GenBank/DDBJ whole genome shotgun (WGS) entry which is preliminary data.</text>
</comment>
<reference evidence="2" key="1">
    <citation type="journal article" date="2012" name="J. Bacteriol.">
        <title>Genome Sequence of Micromonospora lupini Lupac 08, Isolated from Root Nodules of Lupinus angustifolius.</title>
        <authorList>
            <person name="Alonso-Vega P."/>
            <person name="Normand P."/>
            <person name="Bacigalupe R."/>
            <person name="Pujic P."/>
            <person name="Lajus A."/>
            <person name="Vallenet D."/>
            <person name="Carro L."/>
            <person name="Coll P."/>
            <person name="Trujillo M.E."/>
        </authorList>
    </citation>
    <scope>NUCLEOTIDE SEQUENCE [LARGE SCALE GENOMIC DNA]</scope>
    <source>
        <strain evidence="2">Lupac 08</strain>
    </source>
</reference>
<accession>I0KZY8</accession>
<evidence type="ECO:0000313" key="1">
    <source>
        <dbReference type="EMBL" id="CCH17135.1"/>
    </source>
</evidence>
<name>I0KZY8_9ACTN</name>
<proteinExistence type="predicted"/>
<keyword evidence="2" id="KW-1185">Reference proteome</keyword>
<dbReference type="AlphaFoldDB" id="I0KZY8"/>
<sequence length="64" mass="6817">MAIVIAAWAMMVPTKVVLVPIVAELPTCQNTLQADAPLIRTTLLLDAVVSDESIWKMNTAAGLP</sequence>